<dbReference type="Pfam" id="PF18555">
    <property type="entry name" value="MobL"/>
    <property type="match status" value="1"/>
</dbReference>
<comment type="caution">
    <text evidence="1">The sequence shown here is derived from an EMBL/GenBank/DDBJ whole genome shotgun (WGS) entry which is preliminary data.</text>
</comment>
<dbReference type="InterPro" id="IPR048102">
    <property type="entry name" value="MobP3"/>
</dbReference>
<protein>
    <submittedName>
        <fullName evidence="1">Uncharacterized protein</fullName>
    </submittedName>
</protein>
<dbReference type="Proteomes" id="UP000533476">
    <property type="component" value="Unassembled WGS sequence"/>
</dbReference>
<name>A0A7Y0L550_9FIRM</name>
<dbReference type="InterPro" id="IPR041073">
    <property type="entry name" value="MobL"/>
</dbReference>
<dbReference type="RefSeq" id="WP_169100811.1">
    <property type="nucleotide sequence ID" value="NZ_JABBVZ010000053.1"/>
</dbReference>
<evidence type="ECO:0000313" key="2">
    <source>
        <dbReference type="Proteomes" id="UP000533476"/>
    </source>
</evidence>
<dbReference type="NCBIfam" id="NF041499">
    <property type="entry name" value="MobP3"/>
    <property type="match status" value="1"/>
</dbReference>
<keyword evidence="2" id="KW-1185">Reference proteome</keyword>
<gene>
    <name evidence="1" type="ORF">HIJ39_14170</name>
</gene>
<reference evidence="1 2" key="1">
    <citation type="submission" date="2020-04" db="EMBL/GenBank/DDBJ databases">
        <authorList>
            <person name="Zhang R."/>
            <person name="Schippers A."/>
        </authorList>
    </citation>
    <scope>NUCLEOTIDE SEQUENCE [LARGE SCALE GENOMIC DNA]</scope>
    <source>
        <strain evidence="1 2">DSM 109850</strain>
    </source>
</reference>
<dbReference type="AlphaFoldDB" id="A0A7Y0L550"/>
<proteinExistence type="predicted"/>
<organism evidence="1 2">
    <name type="scientific">Sulfobacillus harzensis</name>
    <dbReference type="NCBI Taxonomy" id="2729629"/>
    <lineage>
        <taxon>Bacteria</taxon>
        <taxon>Bacillati</taxon>
        <taxon>Bacillota</taxon>
        <taxon>Clostridia</taxon>
        <taxon>Eubacteriales</taxon>
        <taxon>Clostridiales Family XVII. Incertae Sedis</taxon>
        <taxon>Sulfobacillus</taxon>
    </lineage>
</organism>
<accession>A0A7Y0L550</accession>
<sequence>MALRPLYMGLHFYLPGATSFRSHTAAVAHARYMVSPQKEELVLQPDASIHARYMAERPGSAGLFGPNPDQAPQLSQVVETIHHHQGPVWRLIVSVTEQDARTLAELSSDSLLQRASWEVACRMVMPQIAEELGLSGLDWAAAMHRKEGHPHIHLLFWEPGARRERGQVSEGERRQMRRLWMRELYRPVRAPLQAEKHRVRESLRTAVKELQGPLGSALTLSATERRDFAERMMRLATQLPPQGRLAVAYMPSAVKNEVRHIAAWMLQTIPEFRELAARYQELAEEMARHQSDNPASHQEARIHAMQDLFDRISPTLLRTAVAWDREHGHMMRTMLTRGRPSNVDAHVLHQLQAGLRQMARQDPTQRKETAHVVVRAAMDGSDWTLSAAEQARTEAYLVRLATHARAHMIDTVADVAQGLWRGLFDELAEWEQVARFIREDRARRREREAIVR</sequence>
<evidence type="ECO:0000313" key="1">
    <source>
        <dbReference type="EMBL" id="NMP23489.1"/>
    </source>
</evidence>
<dbReference type="EMBL" id="JABBVZ010000053">
    <property type="protein sequence ID" value="NMP23489.1"/>
    <property type="molecule type" value="Genomic_DNA"/>
</dbReference>